<protein>
    <submittedName>
        <fullName evidence="1">Uncharacterized protein</fullName>
    </submittedName>
</protein>
<proteinExistence type="predicted"/>
<dbReference type="EMBL" id="HBUF01076812">
    <property type="protein sequence ID" value="CAG6631450.1"/>
    <property type="molecule type" value="Transcribed_RNA"/>
</dbReference>
<evidence type="ECO:0000313" key="1">
    <source>
        <dbReference type="EMBL" id="CAG6631450.1"/>
    </source>
</evidence>
<accession>A0A8D8QGN7</accession>
<reference evidence="1" key="1">
    <citation type="submission" date="2021-05" db="EMBL/GenBank/DDBJ databases">
        <authorList>
            <person name="Alioto T."/>
            <person name="Alioto T."/>
            <person name="Gomez Garrido J."/>
        </authorList>
    </citation>
    <scope>NUCLEOTIDE SEQUENCE</scope>
</reference>
<dbReference type="AlphaFoldDB" id="A0A8D8QGN7"/>
<sequence>MFEPIFGHKEGHLQQREVPIGQLISVLDVRFVVIPRIIPHSTAGLMSPQLTTIKAAATTASTVCLLCALNAVTCECRVNLNAVRANRTAFRRRHLHLRRHWLRVSAWAATVPGRAGWLITACASC</sequence>
<name>A0A8D8QGN7_9HEMI</name>
<organism evidence="1">
    <name type="scientific">Cacopsylla melanoneura</name>
    <dbReference type="NCBI Taxonomy" id="428564"/>
    <lineage>
        <taxon>Eukaryota</taxon>
        <taxon>Metazoa</taxon>
        <taxon>Ecdysozoa</taxon>
        <taxon>Arthropoda</taxon>
        <taxon>Hexapoda</taxon>
        <taxon>Insecta</taxon>
        <taxon>Pterygota</taxon>
        <taxon>Neoptera</taxon>
        <taxon>Paraneoptera</taxon>
        <taxon>Hemiptera</taxon>
        <taxon>Sternorrhyncha</taxon>
        <taxon>Psylloidea</taxon>
        <taxon>Psyllidae</taxon>
        <taxon>Psyllinae</taxon>
        <taxon>Cacopsylla</taxon>
    </lineage>
</organism>